<evidence type="ECO:0000256" key="7">
    <source>
        <dbReference type="SAM" id="MobiDB-lite"/>
    </source>
</evidence>
<evidence type="ECO:0000256" key="2">
    <source>
        <dbReference type="ARBA" id="ARBA00006075"/>
    </source>
</evidence>
<feature type="domain" description="Chromosome segregation in meiosis protein 3" evidence="8">
    <location>
        <begin position="143"/>
        <end position="210"/>
    </location>
</feature>
<comment type="function">
    <text evidence="6">Plays an important role in the control of DNA replication and the maintenance of replication fork stability.</text>
</comment>
<comment type="similarity">
    <text evidence="2 6">Belongs to the CSM3 family.</text>
</comment>
<comment type="caution">
    <text evidence="9">The sequence shown here is derived from an EMBL/GenBank/DDBJ whole genome shotgun (WGS) entry which is preliminary data.</text>
</comment>
<keyword evidence="3 6" id="KW-0227">DNA damage</keyword>
<dbReference type="Pfam" id="PF07962">
    <property type="entry name" value="Swi3"/>
    <property type="match status" value="1"/>
</dbReference>
<feature type="region of interest" description="Disordered" evidence="7">
    <location>
        <begin position="105"/>
        <end position="143"/>
    </location>
</feature>
<dbReference type="GO" id="GO:0003677">
    <property type="term" value="F:DNA binding"/>
    <property type="evidence" value="ECO:0007669"/>
    <property type="project" value="TreeGrafter"/>
</dbReference>
<dbReference type="GO" id="GO:0000076">
    <property type="term" value="P:DNA replication checkpoint signaling"/>
    <property type="evidence" value="ECO:0007669"/>
    <property type="project" value="UniProtKB-UniRule"/>
</dbReference>
<keyword evidence="4 6" id="KW-0539">Nucleus</keyword>
<dbReference type="EMBL" id="JADNRY010000010">
    <property type="protein sequence ID" value="KAF9075242.1"/>
    <property type="molecule type" value="Genomic_DNA"/>
</dbReference>
<dbReference type="GO" id="GO:0031297">
    <property type="term" value="P:replication fork processing"/>
    <property type="evidence" value="ECO:0007669"/>
    <property type="project" value="UniProtKB-UniRule"/>
</dbReference>
<dbReference type="Proteomes" id="UP000772434">
    <property type="component" value="Unassembled WGS sequence"/>
</dbReference>
<organism evidence="9 10">
    <name type="scientific">Rhodocollybia butyracea</name>
    <dbReference type="NCBI Taxonomy" id="206335"/>
    <lineage>
        <taxon>Eukaryota</taxon>
        <taxon>Fungi</taxon>
        <taxon>Dikarya</taxon>
        <taxon>Basidiomycota</taxon>
        <taxon>Agaricomycotina</taxon>
        <taxon>Agaricomycetes</taxon>
        <taxon>Agaricomycetidae</taxon>
        <taxon>Agaricales</taxon>
        <taxon>Marasmiineae</taxon>
        <taxon>Omphalotaceae</taxon>
        <taxon>Rhodocollybia</taxon>
    </lineage>
</organism>
<feature type="compositionally biased region" description="Basic and acidic residues" evidence="7">
    <location>
        <begin position="53"/>
        <end position="68"/>
    </location>
</feature>
<evidence type="ECO:0000313" key="10">
    <source>
        <dbReference type="Proteomes" id="UP000772434"/>
    </source>
</evidence>
<dbReference type="PANTHER" id="PTHR13220">
    <property type="entry name" value="TIMELESS INTERACTING-RELATED"/>
    <property type="match status" value="1"/>
</dbReference>
<sequence length="418" mass="46203">MCTSDKRWSRVHMDIFDDDNEVEFVSRPSTSASTASSSSGNPLFLPDDDEDNFGDHNQDNHPSEHQDNVDEIFDNALGDDLNFDYVPLARNSEIDYDELEREAQRKAKIKVPRHAILSSSPPPDLGNDASKGRKGKGKDDGEKLIEDTKHFRIKGKGHEETDLKRLLQIYQYWTHRMYPKSQFKDTVARVEKLCHSKLMHNKLSMWRDEAHGKTHPDTDEEVVENGDEVVANPGQEISATKRASSSAPVSDAAAYASSSASPPARPPSSAPSNTGDEFDDQDMEAIFKEMEMEQANEAHRAATATNSKVKVTSDEDFMDVDDDIEAWLALDEGLNNQSTTTLTTASMGLSPAAASTSTDKGADLAEVEDEGMWELSREMETEASKQVAPHSIDGSATSKEASARRVSTAEEGFDEMYC</sequence>
<dbReference type="OrthoDB" id="437078at2759"/>
<feature type="region of interest" description="Disordered" evidence="7">
    <location>
        <begin position="27"/>
        <end position="73"/>
    </location>
</feature>
<evidence type="ECO:0000256" key="3">
    <source>
        <dbReference type="ARBA" id="ARBA00022763"/>
    </source>
</evidence>
<gene>
    <name evidence="9" type="ORF">BDP27DRAFT_39920</name>
</gene>
<protein>
    <recommendedName>
        <fullName evidence="6">Chromosome segregation in meiosis protein</fullName>
    </recommendedName>
</protein>
<dbReference type="PANTHER" id="PTHR13220:SF11">
    <property type="entry name" value="TIMELESS-INTERACTING PROTEIN"/>
    <property type="match status" value="1"/>
</dbReference>
<reference evidence="9" key="1">
    <citation type="submission" date="2020-11" db="EMBL/GenBank/DDBJ databases">
        <authorList>
            <consortium name="DOE Joint Genome Institute"/>
            <person name="Ahrendt S."/>
            <person name="Riley R."/>
            <person name="Andreopoulos W."/>
            <person name="Labutti K."/>
            <person name="Pangilinan J."/>
            <person name="Ruiz-Duenas F.J."/>
            <person name="Barrasa J.M."/>
            <person name="Sanchez-Garcia M."/>
            <person name="Camarero S."/>
            <person name="Miyauchi S."/>
            <person name="Serrano A."/>
            <person name="Linde D."/>
            <person name="Babiker R."/>
            <person name="Drula E."/>
            <person name="Ayuso-Fernandez I."/>
            <person name="Pacheco R."/>
            <person name="Padilla G."/>
            <person name="Ferreira P."/>
            <person name="Barriuso J."/>
            <person name="Kellner H."/>
            <person name="Castanera R."/>
            <person name="Alfaro M."/>
            <person name="Ramirez L."/>
            <person name="Pisabarro A.G."/>
            <person name="Kuo A."/>
            <person name="Tritt A."/>
            <person name="Lipzen A."/>
            <person name="He G."/>
            <person name="Yan M."/>
            <person name="Ng V."/>
            <person name="Cullen D."/>
            <person name="Martin F."/>
            <person name="Rosso M.-N."/>
            <person name="Henrissat B."/>
            <person name="Hibbett D."/>
            <person name="Martinez A.T."/>
            <person name="Grigoriev I.V."/>
        </authorList>
    </citation>
    <scope>NUCLEOTIDE SEQUENCE</scope>
    <source>
        <strain evidence="9">AH 40177</strain>
    </source>
</reference>
<evidence type="ECO:0000256" key="6">
    <source>
        <dbReference type="RuleBase" id="RU366049"/>
    </source>
</evidence>
<dbReference type="InterPro" id="IPR040038">
    <property type="entry name" value="TIPIN/Csm3/Swi3"/>
</dbReference>
<dbReference type="AlphaFoldDB" id="A0A9P5UDK2"/>
<dbReference type="GO" id="GO:0031298">
    <property type="term" value="C:replication fork protection complex"/>
    <property type="evidence" value="ECO:0007669"/>
    <property type="project" value="TreeGrafter"/>
</dbReference>
<keyword evidence="10" id="KW-1185">Reference proteome</keyword>
<feature type="region of interest" description="Disordered" evidence="7">
    <location>
        <begin position="232"/>
        <end position="278"/>
    </location>
</feature>
<dbReference type="GO" id="GO:0043111">
    <property type="term" value="P:replication fork arrest"/>
    <property type="evidence" value="ECO:0007669"/>
    <property type="project" value="TreeGrafter"/>
</dbReference>
<evidence type="ECO:0000256" key="1">
    <source>
        <dbReference type="ARBA" id="ARBA00004123"/>
    </source>
</evidence>
<dbReference type="InterPro" id="IPR012923">
    <property type="entry name" value="Csm3"/>
</dbReference>
<comment type="subcellular location">
    <subcellularLocation>
        <location evidence="1 6">Nucleus</location>
    </subcellularLocation>
</comment>
<keyword evidence="5 6" id="KW-0131">Cell cycle</keyword>
<evidence type="ECO:0000256" key="4">
    <source>
        <dbReference type="ARBA" id="ARBA00023242"/>
    </source>
</evidence>
<feature type="region of interest" description="Disordered" evidence="7">
    <location>
        <begin position="379"/>
        <end position="418"/>
    </location>
</feature>
<proteinExistence type="inferred from homology"/>
<feature type="compositionally biased region" description="Low complexity" evidence="7">
    <location>
        <begin position="29"/>
        <end position="39"/>
    </location>
</feature>
<evidence type="ECO:0000256" key="5">
    <source>
        <dbReference type="ARBA" id="ARBA00023306"/>
    </source>
</evidence>
<evidence type="ECO:0000259" key="8">
    <source>
        <dbReference type="Pfam" id="PF07962"/>
    </source>
</evidence>
<feature type="compositionally biased region" description="Low complexity" evidence="7">
    <location>
        <begin position="243"/>
        <end position="262"/>
    </location>
</feature>
<dbReference type="GO" id="GO:0006974">
    <property type="term" value="P:DNA damage response"/>
    <property type="evidence" value="ECO:0007669"/>
    <property type="project" value="UniProtKB-KW"/>
</dbReference>
<evidence type="ECO:0000313" key="9">
    <source>
        <dbReference type="EMBL" id="KAF9075242.1"/>
    </source>
</evidence>
<name>A0A9P5UDK2_9AGAR</name>
<accession>A0A9P5UDK2</accession>